<gene>
    <name evidence="3" type="ORF">Pfra01_000835700</name>
</gene>
<feature type="region of interest" description="Disordered" evidence="1">
    <location>
        <begin position="1"/>
        <end position="24"/>
    </location>
</feature>
<dbReference type="InterPro" id="IPR043502">
    <property type="entry name" value="DNA/RNA_pol_sf"/>
</dbReference>
<feature type="compositionally biased region" description="Polar residues" evidence="1">
    <location>
        <begin position="9"/>
        <end position="24"/>
    </location>
</feature>
<sequence>MLERKRPTRSLQSDGDSFKPNSNLSVLKDTKDSVIMPELPDGLSMEEDIEHRIDVVDPKVAIVIDAYYFSRLDLMSAYYQVRMKQDHSKYTVFQAPRGLYEYVVLPMGVSNAPAMMHRLTSSFFKGLIQTRLFYDDIYIFTKSNDINTHPEALRDVLEILKKDRMYVKLSKCVSCEEEILCLGDFIGRNGVRIDQTRCSPFVIGRYHECKNSFTAISD</sequence>
<dbReference type="OrthoDB" id="1747086at2759"/>
<evidence type="ECO:0000259" key="2">
    <source>
        <dbReference type="PROSITE" id="PS50878"/>
    </source>
</evidence>
<dbReference type="SUPFAM" id="SSF56672">
    <property type="entry name" value="DNA/RNA polymerases"/>
    <property type="match status" value="1"/>
</dbReference>
<dbReference type="InterPro" id="IPR000477">
    <property type="entry name" value="RT_dom"/>
</dbReference>
<name>A0A9W7CPE7_9STRA</name>
<reference evidence="3" key="1">
    <citation type="submission" date="2023-04" db="EMBL/GenBank/DDBJ databases">
        <title>Phytophthora fragariaefolia NBRC 109709.</title>
        <authorList>
            <person name="Ichikawa N."/>
            <person name="Sato H."/>
            <person name="Tonouchi N."/>
        </authorList>
    </citation>
    <scope>NUCLEOTIDE SEQUENCE</scope>
    <source>
        <strain evidence="3">NBRC 109709</strain>
    </source>
</reference>
<dbReference type="Proteomes" id="UP001165121">
    <property type="component" value="Unassembled WGS sequence"/>
</dbReference>
<evidence type="ECO:0000256" key="1">
    <source>
        <dbReference type="SAM" id="MobiDB-lite"/>
    </source>
</evidence>
<dbReference type="Gene3D" id="3.30.70.270">
    <property type="match status" value="1"/>
</dbReference>
<evidence type="ECO:0000313" key="3">
    <source>
        <dbReference type="EMBL" id="GMF33562.1"/>
    </source>
</evidence>
<accession>A0A9W7CPE7</accession>
<keyword evidence="4" id="KW-1185">Reference proteome</keyword>
<dbReference type="CDD" id="cd01647">
    <property type="entry name" value="RT_LTR"/>
    <property type="match status" value="1"/>
</dbReference>
<dbReference type="EMBL" id="BSXT01000747">
    <property type="protein sequence ID" value="GMF33562.1"/>
    <property type="molecule type" value="Genomic_DNA"/>
</dbReference>
<dbReference type="PROSITE" id="PS50878">
    <property type="entry name" value="RT_POL"/>
    <property type="match status" value="1"/>
</dbReference>
<dbReference type="InterPro" id="IPR043128">
    <property type="entry name" value="Rev_trsase/Diguanyl_cyclase"/>
</dbReference>
<protein>
    <submittedName>
        <fullName evidence="3">Unnamed protein product</fullName>
    </submittedName>
</protein>
<feature type="domain" description="Reverse transcriptase" evidence="2">
    <location>
        <begin position="1"/>
        <end position="186"/>
    </location>
</feature>
<dbReference type="InterPro" id="IPR053134">
    <property type="entry name" value="RNA-dir_DNA_polymerase"/>
</dbReference>
<dbReference type="Pfam" id="PF00078">
    <property type="entry name" value="RVT_1"/>
    <property type="match status" value="1"/>
</dbReference>
<dbReference type="Gene3D" id="3.10.10.10">
    <property type="entry name" value="HIV Type 1 Reverse Transcriptase, subunit A, domain 1"/>
    <property type="match status" value="1"/>
</dbReference>
<comment type="caution">
    <text evidence="3">The sequence shown here is derived from an EMBL/GenBank/DDBJ whole genome shotgun (WGS) entry which is preliminary data.</text>
</comment>
<organism evidence="3 4">
    <name type="scientific">Phytophthora fragariaefolia</name>
    <dbReference type="NCBI Taxonomy" id="1490495"/>
    <lineage>
        <taxon>Eukaryota</taxon>
        <taxon>Sar</taxon>
        <taxon>Stramenopiles</taxon>
        <taxon>Oomycota</taxon>
        <taxon>Peronosporomycetes</taxon>
        <taxon>Peronosporales</taxon>
        <taxon>Peronosporaceae</taxon>
        <taxon>Phytophthora</taxon>
    </lineage>
</organism>
<dbReference type="AlphaFoldDB" id="A0A9W7CPE7"/>
<dbReference type="PANTHER" id="PTHR24559">
    <property type="entry name" value="TRANSPOSON TY3-I GAG-POL POLYPROTEIN"/>
    <property type="match status" value="1"/>
</dbReference>
<evidence type="ECO:0000313" key="4">
    <source>
        <dbReference type="Proteomes" id="UP001165121"/>
    </source>
</evidence>
<proteinExistence type="predicted"/>
<dbReference type="PANTHER" id="PTHR24559:SF444">
    <property type="entry name" value="REVERSE TRANSCRIPTASE DOMAIN-CONTAINING PROTEIN"/>
    <property type="match status" value="1"/>
</dbReference>